<dbReference type="InterPro" id="IPR001647">
    <property type="entry name" value="HTH_TetR"/>
</dbReference>
<keyword evidence="1" id="KW-0678">Repressor</keyword>
<dbReference type="SUPFAM" id="SSF46689">
    <property type="entry name" value="Homeodomain-like"/>
    <property type="match status" value="1"/>
</dbReference>
<dbReference type="PANTHER" id="PTHR30055:SF240">
    <property type="entry name" value="HTH-TYPE TRANSCRIPTIONAL REGULATOR ACRR"/>
    <property type="match status" value="1"/>
</dbReference>
<dbReference type="PRINTS" id="PR00455">
    <property type="entry name" value="HTHTETR"/>
</dbReference>
<dbReference type="InterPro" id="IPR036271">
    <property type="entry name" value="Tet_transcr_reg_TetR-rel_C_sf"/>
</dbReference>
<evidence type="ECO:0000256" key="3">
    <source>
        <dbReference type="ARBA" id="ARBA00023125"/>
    </source>
</evidence>
<dbReference type="InterPro" id="IPR009057">
    <property type="entry name" value="Homeodomain-like_sf"/>
</dbReference>
<dbReference type="FunFam" id="1.10.357.10:FF:000003">
    <property type="entry name" value="HTH-type transcriptional regulator AcrR"/>
    <property type="match status" value="1"/>
</dbReference>
<evidence type="ECO:0000313" key="7">
    <source>
        <dbReference type="EMBL" id="MDR0192776.1"/>
    </source>
</evidence>
<dbReference type="GeneID" id="93512517"/>
<evidence type="ECO:0000259" key="6">
    <source>
        <dbReference type="PROSITE" id="PS50977"/>
    </source>
</evidence>
<reference evidence="8 9" key="1">
    <citation type="submission" date="2020-04" db="EMBL/GenBank/DDBJ databases">
        <title>Molecular characterization of pseudomonads from Agaricus bisporus reveal novel blotch 2 pathogens in Western Europe.</title>
        <authorList>
            <person name="Taparia T."/>
            <person name="Krijger M."/>
            <person name="Haynes E."/>
            <person name="Elpinstone J.G."/>
            <person name="Noble R."/>
            <person name="Van Der Wolf J."/>
        </authorList>
    </citation>
    <scope>NUCLEOTIDE SEQUENCE [LARGE SCALE GENOMIC DNA]</scope>
    <source>
        <strain evidence="8 9">IPO3753</strain>
    </source>
</reference>
<evidence type="ECO:0000256" key="2">
    <source>
        <dbReference type="ARBA" id="ARBA00023015"/>
    </source>
</evidence>
<keyword evidence="3 5" id="KW-0238">DNA-binding</keyword>
<dbReference type="Pfam" id="PF08361">
    <property type="entry name" value="TetR_C_2"/>
    <property type="match status" value="1"/>
</dbReference>
<dbReference type="PROSITE" id="PS50977">
    <property type="entry name" value="HTH_TETR_2"/>
    <property type="match status" value="1"/>
</dbReference>
<dbReference type="EMBL" id="JAVGXC010000047">
    <property type="protein sequence ID" value="MDR0192776.1"/>
    <property type="molecule type" value="Genomic_DNA"/>
</dbReference>
<accession>A0A143GMI3</accession>
<keyword evidence="4" id="KW-0804">Transcription</keyword>
<dbReference type="Proteomes" id="UP000546584">
    <property type="component" value="Unassembled WGS sequence"/>
</dbReference>
<evidence type="ECO:0000313" key="9">
    <source>
        <dbReference type="Proteomes" id="UP000546584"/>
    </source>
</evidence>
<reference evidence="7 10" key="2">
    <citation type="journal article" date="2023" name="Microbiol. Resour. Announc.">
        <title>Whole-genome sequence of Pseudomonas yamanorum OLsAu1 isolated from the edible ectomycorrhizal mushroom Lactarius sp. section Deliciosi.</title>
        <authorList>
            <person name="Ramirez-Mendoza R."/>
            <person name="Angeles-Argaiz R.E."/>
            <person name="Hernandez-Oaxaca D."/>
            <person name="Aguirre-Beltran L."/>
            <person name="Almaraz-Suarez J."/>
            <person name="Perez-Moreno J."/>
        </authorList>
    </citation>
    <scope>NUCLEOTIDE SEQUENCE [LARGE SCALE GENOMIC DNA]</scope>
    <source>
        <strain evidence="7 10">OLsAu1</strain>
    </source>
</reference>
<proteinExistence type="predicted"/>
<name>A0A143GMI3_9PSED</name>
<comment type="caution">
    <text evidence="8">The sequence shown here is derived from an EMBL/GenBank/DDBJ whole genome shotgun (WGS) entry which is preliminary data.</text>
</comment>
<organism evidence="8 9">
    <name type="scientific">Pseudomonas yamanorum</name>
    <dbReference type="NCBI Taxonomy" id="515393"/>
    <lineage>
        <taxon>Bacteria</taxon>
        <taxon>Pseudomonadati</taxon>
        <taxon>Pseudomonadota</taxon>
        <taxon>Gammaproteobacteria</taxon>
        <taxon>Pseudomonadales</taxon>
        <taxon>Pseudomonadaceae</taxon>
        <taxon>Pseudomonas</taxon>
    </lineage>
</organism>
<dbReference type="OrthoDB" id="5816932at2"/>
<dbReference type="RefSeq" id="WP_063032772.1">
    <property type="nucleotide sequence ID" value="NZ_CP012400.2"/>
</dbReference>
<dbReference type="PROSITE" id="PS01081">
    <property type="entry name" value="HTH_TETR_1"/>
    <property type="match status" value="1"/>
</dbReference>
<evidence type="ECO:0000256" key="5">
    <source>
        <dbReference type="PROSITE-ProRule" id="PRU00335"/>
    </source>
</evidence>
<dbReference type="InterPro" id="IPR013572">
    <property type="entry name" value="Tscrpt_reg_MAATS_C"/>
</dbReference>
<dbReference type="AlphaFoldDB" id="A0A143GMI3"/>
<dbReference type="KEGG" id="pym:AK972_4602"/>
<sequence length="210" mass="23978">MVRRTKEEAQETRSQILEAAEQAFYERGVARTTLADIATLAGVTRGAIYWHFSNKADLVQAMLDTLHEPLDELARASESEDEVDPLGCMRKLLIHLFHQVALDPKTRRINEILFHKCEFTDEMCDLRRQRQTASLECNLRIGLTLRNAVHRGQLPENLDTVRAAVCMHAYIDGILGQWLLVPDSFQLAQDAERWVDIALDMLRLSPGLRN</sequence>
<evidence type="ECO:0000313" key="10">
    <source>
        <dbReference type="Proteomes" id="UP001224477"/>
    </source>
</evidence>
<dbReference type="SMR" id="A0A143GMI3"/>
<dbReference type="GO" id="GO:0003700">
    <property type="term" value="F:DNA-binding transcription factor activity"/>
    <property type="evidence" value="ECO:0007669"/>
    <property type="project" value="TreeGrafter"/>
</dbReference>
<keyword evidence="2" id="KW-0805">Transcription regulation</keyword>
<evidence type="ECO:0000256" key="1">
    <source>
        <dbReference type="ARBA" id="ARBA00022491"/>
    </source>
</evidence>
<keyword evidence="10" id="KW-1185">Reference proteome</keyword>
<dbReference type="PANTHER" id="PTHR30055">
    <property type="entry name" value="HTH-TYPE TRANSCRIPTIONAL REGULATOR RUTR"/>
    <property type="match status" value="1"/>
</dbReference>
<dbReference type="Pfam" id="PF00440">
    <property type="entry name" value="TetR_N"/>
    <property type="match status" value="1"/>
</dbReference>
<dbReference type="EMBL" id="JACAQR010000007">
    <property type="protein sequence ID" value="NWD41159.1"/>
    <property type="molecule type" value="Genomic_DNA"/>
</dbReference>
<protein>
    <submittedName>
        <fullName evidence="8">TetR family transcriptional regulator</fullName>
    </submittedName>
</protein>
<evidence type="ECO:0000256" key="4">
    <source>
        <dbReference type="ARBA" id="ARBA00023163"/>
    </source>
</evidence>
<feature type="DNA-binding region" description="H-T-H motif" evidence="5">
    <location>
        <begin position="33"/>
        <end position="52"/>
    </location>
</feature>
<dbReference type="InterPro" id="IPR023772">
    <property type="entry name" value="DNA-bd_HTH_TetR-type_CS"/>
</dbReference>
<gene>
    <name evidence="8" type="ORF">HX826_04730</name>
    <name evidence="7" type="ORF">RCO22_27885</name>
</gene>
<feature type="domain" description="HTH tetR-type" evidence="6">
    <location>
        <begin position="10"/>
        <end position="70"/>
    </location>
</feature>
<dbReference type="SUPFAM" id="SSF48498">
    <property type="entry name" value="Tetracyclin repressor-like, C-terminal domain"/>
    <property type="match status" value="1"/>
</dbReference>
<dbReference type="GO" id="GO:0045892">
    <property type="term" value="P:negative regulation of DNA-templated transcription"/>
    <property type="evidence" value="ECO:0007669"/>
    <property type="project" value="UniProtKB-ARBA"/>
</dbReference>
<evidence type="ECO:0000313" key="8">
    <source>
        <dbReference type="EMBL" id="NWD41159.1"/>
    </source>
</evidence>
<dbReference type="Proteomes" id="UP001224477">
    <property type="component" value="Unassembled WGS sequence"/>
</dbReference>
<dbReference type="Gene3D" id="1.10.357.10">
    <property type="entry name" value="Tetracycline Repressor, domain 2"/>
    <property type="match status" value="1"/>
</dbReference>
<accession>A0A1H2FIG0</accession>
<dbReference type="InterPro" id="IPR050109">
    <property type="entry name" value="HTH-type_TetR-like_transc_reg"/>
</dbReference>
<dbReference type="GO" id="GO:0000976">
    <property type="term" value="F:transcription cis-regulatory region binding"/>
    <property type="evidence" value="ECO:0007669"/>
    <property type="project" value="TreeGrafter"/>
</dbReference>